<evidence type="ECO:0000313" key="2">
    <source>
        <dbReference type="EMBL" id="KIW34915.1"/>
    </source>
</evidence>
<dbReference type="AlphaFoldDB" id="A0A0D2CYB5"/>
<evidence type="ECO:0000313" key="3">
    <source>
        <dbReference type="Proteomes" id="UP000054466"/>
    </source>
</evidence>
<dbReference type="Proteomes" id="UP000054466">
    <property type="component" value="Unassembled WGS sequence"/>
</dbReference>
<accession>A0A0D2CYB5</accession>
<dbReference type="HOGENOM" id="CLU_1864912_0_0_1"/>
<feature type="region of interest" description="Disordered" evidence="1">
    <location>
        <begin position="22"/>
        <end position="77"/>
    </location>
</feature>
<evidence type="ECO:0000256" key="1">
    <source>
        <dbReference type="SAM" id="MobiDB-lite"/>
    </source>
</evidence>
<keyword evidence="3" id="KW-1185">Reference proteome</keyword>
<sequence>MSSPTNNFLTLIPAAHRVHVTSPFTSPATSDESLVPALQKTRRSSSSVSAESNSTAEEPALPSDIVESPVEAVKSPQTEPVTIHKFLKLDIVSTSGPTNDDGSTLHLTPYTYYTNDSQSMKKSRKHLPHWDIVFRTG</sequence>
<protein>
    <submittedName>
        <fullName evidence="2">Uncharacterized protein</fullName>
    </submittedName>
</protein>
<dbReference type="GeneID" id="27340851"/>
<organism evidence="2 3">
    <name type="scientific">Cladophialophora immunda</name>
    <dbReference type="NCBI Taxonomy" id="569365"/>
    <lineage>
        <taxon>Eukaryota</taxon>
        <taxon>Fungi</taxon>
        <taxon>Dikarya</taxon>
        <taxon>Ascomycota</taxon>
        <taxon>Pezizomycotina</taxon>
        <taxon>Eurotiomycetes</taxon>
        <taxon>Chaetothyriomycetidae</taxon>
        <taxon>Chaetothyriales</taxon>
        <taxon>Herpotrichiellaceae</taxon>
        <taxon>Cladophialophora</taxon>
    </lineage>
</organism>
<name>A0A0D2CYB5_9EURO</name>
<proteinExistence type="predicted"/>
<dbReference type="RefSeq" id="XP_016255131.1">
    <property type="nucleotide sequence ID" value="XM_016388203.1"/>
</dbReference>
<dbReference type="VEuPathDB" id="FungiDB:PV07_01657"/>
<gene>
    <name evidence="2" type="ORF">PV07_01657</name>
</gene>
<dbReference type="EMBL" id="KN847040">
    <property type="protein sequence ID" value="KIW34915.1"/>
    <property type="molecule type" value="Genomic_DNA"/>
</dbReference>
<feature type="compositionally biased region" description="Low complexity" evidence="1">
    <location>
        <begin position="44"/>
        <end position="57"/>
    </location>
</feature>
<reference evidence="2 3" key="1">
    <citation type="submission" date="2015-01" db="EMBL/GenBank/DDBJ databases">
        <title>The Genome Sequence of Cladophialophora immunda CBS83496.</title>
        <authorList>
            <consortium name="The Broad Institute Genomics Platform"/>
            <person name="Cuomo C."/>
            <person name="de Hoog S."/>
            <person name="Gorbushina A."/>
            <person name="Stielow B."/>
            <person name="Teixiera M."/>
            <person name="Abouelleil A."/>
            <person name="Chapman S.B."/>
            <person name="Priest M."/>
            <person name="Young S.K."/>
            <person name="Wortman J."/>
            <person name="Nusbaum C."/>
            <person name="Birren B."/>
        </authorList>
    </citation>
    <scope>NUCLEOTIDE SEQUENCE [LARGE SCALE GENOMIC DNA]</scope>
    <source>
        <strain evidence="2 3">CBS 83496</strain>
    </source>
</reference>
<feature type="compositionally biased region" description="Polar residues" evidence="1">
    <location>
        <begin position="22"/>
        <end position="32"/>
    </location>
</feature>
<dbReference type="OrthoDB" id="4156248at2759"/>